<organism evidence="1 2">
    <name type="scientific">Kuenenia stuttgartiensis</name>
    <dbReference type="NCBI Taxonomy" id="174633"/>
    <lineage>
        <taxon>Bacteria</taxon>
        <taxon>Pseudomonadati</taxon>
        <taxon>Planctomycetota</taxon>
        <taxon>Candidatus Brocadiia</taxon>
        <taxon>Candidatus Brocadiales</taxon>
        <taxon>Candidatus Brocadiaceae</taxon>
        <taxon>Candidatus Kuenenia</taxon>
    </lineage>
</organism>
<dbReference type="Proteomes" id="UP000501926">
    <property type="component" value="Chromosome"/>
</dbReference>
<dbReference type="RefSeq" id="WP_164994632.1">
    <property type="nucleotide sequence ID" value="NZ_CP049055.1"/>
</dbReference>
<evidence type="ECO:0000313" key="1">
    <source>
        <dbReference type="EMBL" id="QII10710.1"/>
    </source>
</evidence>
<protein>
    <submittedName>
        <fullName evidence="1">Uncharacterized protein</fullName>
    </submittedName>
</protein>
<name>A0A6G7GM65_KUEST</name>
<reference evidence="1 2" key="1">
    <citation type="submission" date="2020-02" db="EMBL/GenBank/DDBJ databases">
        <title>Newly sequenced genome of strain CSTR1 showed variability in Candidatus Kuenenia stuttgartiensis genomes.</title>
        <authorList>
            <person name="Ding C."/>
            <person name="Adrian L."/>
        </authorList>
    </citation>
    <scope>NUCLEOTIDE SEQUENCE [LARGE SCALE GENOMIC DNA]</scope>
    <source>
        <strain evidence="1 2">CSTR1</strain>
    </source>
</reference>
<proteinExistence type="predicted"/>
<dbReference type="AlphaFoldDB" id="A0A6G7GM65"/>
<evidence type="ECO:0000313" key="2">
    <source>
        <dbReference type="Proteomes" id="UP000501926"/>
    </source>
</evidence>
<gene>
    <name evidence="1" type="ORF">KsCSTR_13310</name>
</gene>
<dbReference type="EMBL" id="CP049055">
    <property type="protein sequence ID" value="QII10710.1"/>
    <property type="molecule type" value="Genomic_DNA"/>
</dbReference>
<sequence>MLKEIVEFSKQLEDAGIYALVNGGERKLDKPVMVIPVSEDMASIKLDDAYFVFKDIIDKEAIENGVTIKKPYVTLDGKNEKDISWEIKNSGKTPYKTDKKVIIAFLDDEEDKIWEDAVAEDFMKGDSERDAAYDKL</sequence>
<accession>A0A6G7GM65</accession>